<evidence type="ECO:0000256" key="1">
    <source>
        <dbReference type="SAM" id="MobiDB-lite"/>
    </source>
</evidence>
<feature type="region of interest" description="Disordered" evidence="1">
    <location>
        <begin position="38"/>
        <end position="124"/>
    </location>
</feature>
<evidence type="ECO:0000313" key="3">
    <source>
        <dbReference type="Proteomes" id="UP000327013"/>
    </source>
</evidence>
<gene>
    <name evidence="2" type="ORF">FH972_005244</name>
</gene>
<keyword evidence="3" id="KW-1185">Reference proteome</keyword>
<organism evidence="2 3">
    <name type="scientific">Carpinus fangiana</name>
    <dbReference type="NCBI Taxonomy" id="176857"/>
    <lineage>
        <taxon>Eukaryota</taxon>
        <taxon>Viridiplantae</taxon>
        <taxon>Streptophyta</taxon>
        <taxon>Embryophyta</taxon>
        <taxon>Tracheophyta</taxon>
        <taxon>Spermatophyta</taxon>
        <taxon>Magnoliopsida</taxon>
        <taxon>eudicotyledons</taxon>
        <taxon>Gunneridae</taxon>
        <taxon>Pentapetalae</taxon>
        <taxon>rosids</taxon>
        <taxon>fabids</taxon>
        <taxon>Fagales</taxon>
        <taxon>Betulaceae</taxon>
        <taxon>Carpinus</taxon>
    </lineage>
</organism>
<name>A0A5N6QNN6_9ROSI</name>
<dbReference type="AlphaFoldDB" id="A0A5N6QNN6"/>
<evidence type="ECO:0000313" key="2">
    <source>
        <dbReference type="EMBL" id="KAE8008765.1"/>
    </source>
</evidence>
<dbReference type="OrthoDB" id="696117at2759"/>
<sequence length="154" mass="17392">MKTVIGDVPSSKPISLKKATSTLSTFVSIKNGAYPARHYQPKSETFSDVSQARSHKQIRGRSESNITGGNPIERDEKHWKNKQKGDFGKFGESRRTEIKVKIMPEENTSGRDEGNVGMESETKKHKMKIFAEEIKEESKEIGLADSYYVEPKEL</sequence>
<accession>A0A5N6QNN6</accession>
<protein>
    <submittedName>
        <fullName evidence="2">Uncharacterized protein</fullName>
    </submittedName>
</protein>
<dbReference type="Proteomes" id="UP000327013">
    <property type="component" value="Chromosome 2"/>
</dbReference>
<reference evidence="2 3" key="1">
    <citation type="submission" date="2019-06" db="EMBL/GenBank/DDBJ databases">
        <title>A chromosomal-level reference genome of Carpinus fangiana (Coryloideae, Betulaceae).</title>
        <authorList>
            <person name="Yang X."/>
            <person name="Wang Z."/>
            <person name="Zhang L."/>
            <person name="Hao G."/>
            <person name="Liu J."/>
            <person name="Yang Y."/>
        </authorList>
    </citation>
    <scope>NUCLEOTIDE SEQUENCE [LARGE SCALE GENOMIC DNA]</scope>
    <source>
        <strain evidence="2">Cfa_2016G</strain>
        <tissue evidence="2">Leaf</tissue>
    </source>
</reference>
<feature type="compositionally biased region" description="Basic and acidic residues" evidence="1">
    <location>
        <begin position="72"/>
        <end position="114"/>
    </location>
</feature>
<feature type="compositionally biased region" description="Polar residues" evidence="1">
    <location>
        <begin position="42"/>
        <end position="52"/>
    </location>
</feature>
<dbReference type="EMBL" id="CM017322">
    <property type="protein sequence ID" value="KAE8008765.1"/>
    <property type="molecule type" value="Genomic_DNA"/>
</dbReference>
<proteinExistence type="predicted"/>